<dbReference type="SUPFAM" id="SSF89447">
    <property type="entry name" value="AbrB/MazE/MraZ-like"/>
    <property type="match status" value="1"/>
</dbReference>
<dbReference type="Proteomes" id="UP001149411">
    <property type="component" value="Unassembled WGS sequence"/>
</dbReference>
<proteinExistence type="predicted"/>
<feature type="compositionally biased region" description="Basic and acidic residues" evidence="1">
    <location>
        <begin position="51"/>
        <end position="81"/>
    </location>
</feature>
<dbReference type="AlphaFoldDB" id="A0A9Q4C728"/>
<dbReference type="SMART" id="SM00966">
    <property type="entry name" value="SpoVT_AbrB"/>
    <property type="match status" value="1"/>
</dbReference>
<evidence type="ECO:0000313" key="3">
    <source>
        <dbReference type="EMBL" id="MCX2819609.1"/>
    </source>
</evidence>
<dbReference type="EMBL" id="RKLV01000010">
    <property type="protein sequence ID" value="MCX2819609.1"/>
    <property type="molecule type" value="Genomic_DNA"/>
</dbReference>
<feature type="region of interest" description="Disordered" evidence="1">
    <location>
        <begin position="42"/>
        <end position="81"/>
    </location>
</feature>
<evidence type="ECO:0000256" key="1">
    <source>
        <dbReference type="SAM" id="MobiDB-lite"/>
    </source>
</evidence>
<organism evidence="3 4">
    <name type="scientific">Halorutilus salinus</name>
    <dbReference type="NCBI Taxonomy" id="2487751"/>
    <lineage>
        <taxon>Archaea</taxon>
        <taxon>Methanobacteriati</taxon>
        <taxon>Methanobacteriota</taxon>
        <taxon>Stenosarchaea group</taxon>
        <taxon>Halobacteria</taxon>
        <taxon>Halorutilales</taxon>
        <taxon>Halorutilaceae</taxon>
        <taxon>Halorutilus</taxon>
    </lineage>
</organism>
<protein>
    <submittedName>
        <fullName evidence="3">AbrB/MazE/SpoVT family DNA-binding domain-containing protein</fullName>
    </submittedName>
</protein>
<feature type="domain" description="SpoVT-AbrB" evidence="2">
    <location>
        <begin position="1"/>
        <end position="42"/>
    </location>
</feature>
<dbReference type="RefSeq" id="WP_266088025.1">
    <property type="nucleotide sequence ID" value="NZ_RKLV01000010.1"/>
</dbReference>
<reference evidence="3" key="1">
    <citation type="submission" date="2022-09" db="EMBL/GenBank/DDBJ databases">
        <title>Haloadaptaus new haloarchaeum isolated from saline soil.</title>
        <authorList>
            <person name="Duran-Viseras A."/>
            <person name="Sanchez-Porro C."/>
            <person name="Ventosa A."/>
        </authorList>
    </citation>
    <scope>NUCLEOTIDE SEQUENCE</scope>
    <source>
        <strain evidence="3">F3-133</strain>
    </source>
</reference>
<accession>A0A9Q4C728</accession>
<gene>
    <name evidence="3" type="ORF">EGH25_09640</name>
</gene>
<keyword evidence="3" id="KW-0238">DNA-binding</keyword>
<name>A0A9Q4C728_9EURY</name>
<dbReference type="PROSITE" id="PS51740">
    <property type="entry name" value="SPOVT_ABRB"/>
    <property type="match status" value="1"/>
</dbReference>
<dbReference type="GO" id="GO:0003677">
    <property type="term" value="F:DNA binding"/>
    <property type="evidence" value="ECO:0007669"/>
    <property type="project" value="UniProtKB-KW"/>
</dbReference>
<dbReference type="InterPro" id="IPR037914">
    <property type="entry name" value="SpoVT-AbrB_sf"/>
</dbReference>
<dbReference type="InterPro" id="IPR007159">
    <property type="entry name" value="SpoVT-AbrB_dom"/>
</dbReference>
<keyword evidence="4" id="KW-1185">Reference proteome</keyword>
<evidence type="ECO:0000259" key="2">
    <source>
        <dbReference type="PROSITE" id="PS51740"/>
    </source>
</evidence>
<evidence type="ECO:0000313" key="4">
    <source>
        <dbReference type="Proteomes" id="UP001149411"/>
    </source>
</evidence>
<comment type="caution">
    <text evidence="3">The sequence shown here is derived from an EMBL/GenBank/DDBJ whole genome shotgun (WGS) entry which is preliminary data.</text>
</comment>
<sequence>MTEVETDSRGRVTIPKDVRERYGERYRLVELRNSVRLVPVPKDPVGALRESASDELKQASMNELRESAGEEGRKQAEENVR</sequence>